<accession>A0A161IKT6</accession>
<sequence>MVENLMVRCVSRVVLYIASAILIMLIMGEDASAAIYKDDLPTNPKKFYVALDYAPALSKVSTFDIVGDGKTSIALPYLKDDKEDRFNAEAIDWDAPNPSVQFKNSVLKSWVGSIGYKMMGGRLEIEVGREKFGAKVSSGENREGNSDVAYVFFSRLLPYYLVSAQYEKLTSGLANLTEDEILAFANGVADQRPDLDKKICNYARLGKDGNVEPGVYAACRNTDHGIDVGGFGVFMRRAIGEYLMWQYSGNHEGKGGRHVNSQDVVDYIKGFIRTRKDNKTISAEAFTKKERKILAGILAVATGYGEVVEIPSVAATSVMVNACYDYNVPLTRKRASAYSCVGLGSTFVEIVDEHRAAKLAYRLKAGLSYNFASGVTAFVGGFYHHIIGDSGYDRVPMRTVFLDEKTGERPVKTGKVDLSLDYIGTECGIRLIL</sequence>
<reference evidence="2 3" key="1">
    <citation type="journal article" date="2013" name="Pathogens">
        <title>An Emerging Tick-Borne Disease of Humans Is Caused by a Subset of Strains with Conserved Genome Structure.</title>
        <authorList>
            <person name="Barbet A.F."/>
            <person name="Al-Khedery B."/>
            <person name="Stuen S."/>
            <person name="Granquist E.G."/>
            <person name="Felsheim R.F."/>
            <person name="Munderloh U.G."/>
        </authorList>
    </citation>
    <scope>NUCLEOTIDE SEQUENCE [LARGE SCALE GENOMIC DNA]</scope>
    <source>
        <strain evidence="2 3">Norway variant2</strain>
    </source>
</reference>
<dbReference type="Gene3D" id="2.40.160.20">
    <property type="match status" value="1"/>
</dbReference>
<dbReference type="SUPFAM" id="SSF56925">
    <property type="entry name" value="OMPA-like"/>
    <property type="match status" value="1"/>
</dbReference>
<dbReference type="OrthoDB" id="7162813at2"/>
<protein>
    <recommendedName>
        <fullName evidence="1">Msp4/OMP-like domain-containing protein</fullName>
    </recommendedName>
</protein>
<reference evidence="2 3" key="2">
    <citation type="journal article" date="2014" name="Pathogens">
        <title>Comparative Genomics Identifies a Potential Marker of Human-Virulent Anaplasma phagocytophilum.</title>
        <authorList>
            <person name="Al-Khedery B."/>
            <person name="Barbet A.F."/>
        </authorList>
    </citation>
    <scope>NUCLEOTIDE SEQUENCE [LARGE SCALE GENOMIC DNA]</scope>
    <source>
        <strain evidence="2 3">Norway variant2</strain>
    </source>
</reference>
<feature type="domain" description="Msp4/OMP-like" evidence="1">
    <location>
        <begin position="45"/>
        <end position="432"/>
    </location>
</feature>
<dbReference type="Proteomes" id="UP000053801">
    <property type="component" value="Chromosome"/>
</dbReference>
<dbReference type="InterPro" id="IPR011250">
    <property type="entry name" value="OMP/PagP_B-barrel"/>
</dbReference>
<dbReference type="AlphaFoldDB" id="A0A161IKT6"/>
<dbReference type="EMBL" id="CP015376">
    <property type="protein sequence ID" value="ANC34705.1"/>
    <property type="molecule type" value="Genomic_DNA"/>
</dbReference>
<name>A0A161IKT6_ANAPH</name>
<dbReference type="RefSeq" id="WP_064103894.1">
    <property type="nucleotide sequence ID" value="NZ_CP015376.1"/>
</dbReference>
<evidence type="ECO:0000313" key="3">
    <source>
        <dbReference type="Proteomes" id="UP000053801"/>
    </source>
</evidence>
<gene>
    <name evidence="2" type="ORF">P029_05445</name>
</gene>
<organism evidence="2 3">
    <name type="scientific">Anaplasma phagocytophilum str. Norway variant2</name>
    <dbReference type="NCBI Taxonomy" id="1392507"/>
    <lineage>
        <taxon>Bacteria</taxon>
        <taxon>Pseudomonadati</taxon>
        <taxon>Pseudomonadota</taxon>
        <taxon>Alphaproteobacteria</taxon>
        <taxon>Rickettsiales</taxon>
        <taxon>Anaplasmataceae</taxon>
        <taxon>Anaplasma</taxon>
        <taxon>phagocytophilum group</taxon>
    </lineage>
</organism>
<evidence type="ECO:0000313" key="2">
    <source>
        <dbReference type="EMBL" id="ANC34705.1"/>
    </source>
</evidence>
<dbReference type="InterPro" id="IPR002566">
    <property type="entry name" value="Msp4_OMP-like"/>
</dbReference>
<evidence type="ECO:0000259" key="1">
    <source>
        <dbReference type="Pfam" id="PF01617"/>
    </source>
</evidence>
<dbReference type="Pfam" id="PF01617">
    <property type="entry name" value="Surface_Ag_2"/>
    <property type="match status" value="1"/>
</dbReference>
<proteinExistence type="predicted"/>